<dbReference type="EMBL" id="CP045725">
    <property type="protein sequence ID" value="QGF23384.1"/>
    <property type="molecule type" value="Genomic_DNA"/>
</dbReference>
<dbReference type="Proteomes" id="UP000386847">
    <property type="component" value="Chromosome"/>
</dbReference>
<organism evidence="1 2">
    <name type="scientific">Raineyella fluvialis</name>
    <dbReference type="NCBI Taxonomy" id="2662261"/>
    <lineage>
        <taxon>Bacteria</taxon>
        <taxon>Bacillati</taxon>
        <taxon>Actinomycetota</taxon>
        <taxon>Actinomycetes</taxon>
        <taxon>Propionibacteriales</taxon>
        <taxon>Propionibacteriaceae</taxon>
        <taxon>Raineyella</taxon>
    </lineage>
</organism>
<keyword evidence="2" id="KW-1185">Reference proteome</keyword>
<reference evidence="1 2" key="1">
    <citation type="submission" date="2019-10" db="EMBL/GenBank/DDBJ databases">
        <title>Genomic analysis of Raineyella sp. CBA3103.</title>
        <authorList>
            <person name="Roh S.W."/>
        </authorList>
    </citation>
    <scope>NUCLEOTIDE SEQUENCE [LARGE SCALE GENOMIC DNA]</scope>
    <source>
        <strain evidence="1 2">CBA3103</strain>
    </source>
</reference>
<proteinExistence type="predicted"/>
<name>A0A5Q2FD83_9ACTN</name>
<dbReference type="RefSeq" id="WP_153571915.1">
    <property type="nucleotide sequence ID" value="NZ_CP045725.1"/>
</dbReference>
<evidence type="ECO:0000313" key="2">
    <source>
        <dbReference type="Proteomes" id="UP000386847"/>
    </source>
</evidence>
<sequence length="99" mass="10646">MPVPDPARYEQVAREAAELASHLQRVESGITALAVHADRLLATTATGADKKMISVTRESARRISGAVQDLHQAAAAARKASQEAVAASEAERRRMERRG</sequence>
<gene>
    <name evidence="1" type="ORF">Rai3103_06585</name>
</gene>
<evidence type="ECO:0000313" key="1">
    <source>
        <dbReference type="EMBL" id="QGF23384.1"/>
    </source>
</evidence>
<evidence type="ECO:0008006" key="3">
    <source>
        <dbReference type="Google" id="ProtNLM"/>
    </source>
</evidence>
<dbReference type="KEGG" id="rain:Rai3103_06585"/>
<protein>
    <recommendedName>
        <fullName evidence="3">Excreted virulence factor EspC, type VII ESX diderm</fullName>
    </recommendedName>
</protein>
<dbReference type="AlphaFoldDB" id="A0A5Q2FD83"/>
<accession>A0A5Q2FD83</accession>